<dbReference type="Proteomes" id="UP000226192">
    <property type="component" value="Unassembled WGS sequence"/>
</dbReference>
<sequence>MSLNKSHKAFVGAPKSPSSTCHAPPRHRPITVLVPVPPASWVFFSLLSHNPEQQEQGGSRASDKCKIPHPPRPTLLVSSPFAAPKSGANHNAYPLALHLPWPLAVLFRLGHTHTHTHPFGPFTSLPRHAVCFFTPWVPATWASAPRQLSAHASGPNKRTKLKKGTNLTTLHSKPPARRLSSSCTSNFAPSVSLQSVATAAPTPRPS</sequence>
<proteinExistence type="predicted"/>
<evidence type="ECO:0000256" key="1">
    <source>
        <dbReference type="SAM" id="MobiDB-lite"/>
    </source>
</evidence>
<feature type="region of interest" description="Disordered" evidence="1">
    <location>
        <begin position="1"/>
        <end position="24"/>
    </location>
</feature>
<gene>
    <name evidence="2" type="ORF">CDD81_7359</name>
</gene>
<evidence type="ECO:0000313" key="2">
    <source>
        <dbReference type="EMBL" id="PHH62165.1"/>
    </source>
</evidence>
<accession>A0A2C5XY34</accession>
<protein>
    <submittedName>
        <fullName evidence="2">Uncharacterized protein</fullName>
    </submittedName>
</protein>
<keyword evidence="3" id="KW-1185">Reference proteome</keyword>
<reference evidence="2 3" key="1">
    <citation type="submission" date="2017-06" db="EMBL/GenBank/DDBJ databases">
        <title>Ant-infecting Ophiocordyceps genomes reveal a high diversity of potential behavioral manipulation genes and a possible major role for enterotoxins.</title>
        <authorList>
            <person name="De Bekker C."/>
            <person name="Evans H.C."/>
            <person name="Brachmann A."/>
            <person name="Hughes D.P."/>
        </authorList>
    </citation>
    <scope>NUCLEOTIDE SEQUENCE [LARGE SCALE GENOMIC DNA]</scope>
    <source>
        <strain evidence="2 3">Map64</strain>
    </source>
</reference>
<comment type="caution">
    <text evidence="2">The sequence shown here is derived from an EMBL/GenBank/DDBJ whole genome shotgun (WGS) entry which is preliminary data.</text>
</comment>
<dbReference type="EMBL" id="NJET01000079">
    <property type="protein sequence ID" value="PHH62165.1"/>
    <property type="molecule type" value="Genomic_DNA"/>
</dbReference>
<dbReference type="AlphaFoldDB" id="A0A2C5XY34"/>
<name>A0A2C5XY34_9HYPO</name>
<evidence type="ECO:0000313" key="3">
    <source>
        <dbReference type="Proteomes" id="UP000226192"/>
    </source>
</evidence>
<organism evidence="2 3">
    <name type="scientific">Ophiocordyceps australis</name>
    <dbReference type="NCBI Taxonomy" id="1399860"/>
    <lineage>
        <taxon>Eukaryota</taxon>
        <taxon>Fungi</taxon>
        <taxon>Dikarya</taxon>
        <taxon>Ascomycota</taxon>
        <taxon>Pezizomycotina</taxon>
        <taxon>Sordariomycetes</taxon>
        <taxon>Hypocreomycetidae</taxon>
        <taxon>Hypocreales</taxon>
        <taxon>Ophiocordycipitaceae</taxon>
        <taxon>Ophiocordyceps</taxon>
    </lineage>
</organism>
<feature type="region of interest" description="Disordered" evidence="1">
    <location>
        <begin position="148"/>
        <end position="185"/>
    </location>
</feature>